<evidence type="ECO:0000256" key="4">
    <source>
        <dbReference type="ARBA" id="ARBA00023136"/>
    </source>
</evidence>
<feature type="transmembrane region" description="Helical" evidence="5">
    <location>
        <begin position="70"/>
        <end position="91"/>
    </location>
</feature>
<dbReference type="Proteomes" id="UP000266016">
    <property type="component" value="Unassembled WGS sequence"/>
</dbReference>
<dbReference type="InterPro" id="IPR002657">
    <property type="entry name" value="BilAc:Na_symport/Acr3"/>
</dbReference>
<dbReference type="RefSeq" id="WP_119118740.1">
    <property type="nucleotide sequence ID" value="NZ_QWVS01000054.1"/>
</dbReference>
<protein>
    <submittedName>
        <fullName evidence="6">Bile acid:sodium symporter family protein</fullName>
    </submittedName>
</protein>
<dbReference type="AlphaFoldDB" id="A0A398B2U5"/>
<evidence type="ECO:0000256" key="3">
    <source>
        <dbReference type="ARBA" id="ARBA00022989"/>
    </source>
</evidence>
<evidence type="ECO:0000256" key="1">
    <source>
        <dbReference type="ARBA" id="ARBA00004141"/>
    </source>
</evidence>
<keyword evidence="2 5" id="KW-0812">Transmembrane</keyword>
<dbReference type="Pfam" id="PF01758">
    <property type="entry name" value="SBF"/>
    <property type="match status" value="1"/>
</dbReference>
<feature type="transmembrane region" description="Helical" evidence="5">
    <location>
        <begin position="285"/>
        <end position="305"/>
    </location>
</feature>
<feature type="transmembrane region" description="Helical" evidence="5">
    <location>
        <begin position="40"/>
        <end position="58"/>
    </location>
</feature>
<feature type="transmembrane region" description="Helical" evidence="5">
    <location>
        <begin position="193"/>
        <end position="217"/>
    </location>
</feature>
<reference evidence="6 7" key="1">
    <citation type="submission" date="2018-08" db="EMBL/GenBank/DDBJ databases">
        <title>Bacillus jemisoniae sp. nov., Bacillus chryseoplanitiae sp. nov., Bacillus resnikiae sp. nov., and Bacillus frankliniae sp. nov., isolated from Viking spacecraft and associated surfaces.</title>
        <authorList>
            <person name="Seuylemezian A."/>
            <person name="Vaishampayan P."/>
        </authorList>
    </citation>
    <scope>NUCLEOTIDE SEQUENCE [LARGE SCALE GENOMIC DNA]</scope>
    <source>
        <strain evidence="6 7">MA001</strain>
    </source>
</reference>
<feature type="transmembrane region" description="Helical" evidence="5">
    <location>
        <begin position="161"/>
        <end position="181"/>
    </location>
</feature>
<dbReference type="PANTHER" id="PTHR10361">
    <property type="entry name" value="SODIUM-BILE ACID COTRANSPORTER"/>
    <property type="match status" value="1"/>
</dbReference>
<keyword evidence="7" id="KW-1185">Reference proteome</keyword>
<comment type="caution">
    <text evidence="6">The sequence shown here is derived from an EMBL/GenBank/DDBJ whole genome shotgun (WGS) entry which is preliminary data.</text>
</comment>
<dbReference type="GO" id="GO:0016020">
    <property type="term" value="C:membrane"/>
    <property type="evidence" value="ECO:0007669"/>
    <property type="project" value="UniProtKB-SubCell"/>
</dbReference>
<evidence type="ECO:0000256" key="2">
    <source>
        <dbReference type="ARBA" id="ARBA00022692"/>
    </source>
</evidence>
<accession>A0A398B2U5</accession>
<dbReference type="PANTHER" id="PTHR10361:SF28">
    <property type="entry name" value="P3 PROTEIN-RELATED"/>
    <property type="match status" value="1"/>
</dbReference>
<keyword evidence="4 5" id="KW-0472">Membrane</keyword>
<evidence type="ECO:0000313" key="7">
    <source>
        <dbReference type="Proteomes" id="UP000266016"/>
    </source>
</evidence>
<feature type="transmembrane region" description="Helical" evidence="5">
    <location>
        <begin position="223"/>
        <end position="248"/>
    </location>
</feature>
<feature type="transmembrane region" description="Helical" evidence="5">
    <location>
        <begin position="123"/>
        <end position="141"/>
    </location>
</feature>
<dbReference type="Gene3D" id="1.20.1530.20">
    <property type="match status" value="1"/>
</dbReference>
<name>A0A398B2U5_9BACI</name>
<evidence type="ECO:0000256" key="5">
    <source>
        <dbReference type="SAM" id="Phobius"/>
    </source>
</evidence>
<gene>
    <name evidence="6" type="ORF">D1953_19095</name>
</gene>
<sequence length="335" mass="37207">MRRFLHFIIVTLLPLWIVCSSVSAYFFPDTFIPIRKWPSFALAFILFTMGLTLSIDSLKKVISKPKNAFLGVLGKWTITLGISFLLATLFFTNHPELKAGVLLAGAVPSGTTANLYTFMAGGTLALSIMMSAVDTLIGPFLTPLLMKVTINSTIPIDALSMFKQMVLVVLVPIALGLFIQYKWEHYTVKVKPILPYLSSIAIIIINLAIVSSAQGILEKNISLLPLIFFCVFLQIMIPMILGYIYGIFFNMPKSDRISMFYEFGICNTALASILAMHHISPIAAVPAVANMITNTFLGALIAIAWKPLSEKWASHQERKGTLLKNRNEQKEKRID</sequence>
<dbReference type="InterPro" id="IPR038770">
    <property type="entry name" value="Na+/solute_symporter_sf"/>
</dbReference>
<dbReference type="EMBL" id="QWVS01000054">
    <property type="protein sequence ID" value="RID82106.1"/>
    <property type="molecule type" value="Genomic_DNA"/>
</dbReference>
<feature type="transmembrane region" description="Helical" evidence="5">
    <location>
        <begin position="97"/>
        <end position="116"/>
    </location>
</feature>
<dbReference type="InterPro" id="IPR004710">
    <property type="entry name" value="Bilac:Na_transpt"/>
</dbReference>
<evidence type="ECO:0000313" key="6">
    <source>
        <dbReference type="EMBL" id="RID82106.1"/>
    </source>
</evidence>
<keyword evidence="3 5" id="KW-1133">Transmembrane helix</keyword>
<proteinExistence type="predicted"/>
<feature type="transmembrane region" description="Helical" evidence="5">
    <location>
        <begin position="260"/>
        <end position="279"/>
    </location>
</feature>
<organism evidence="6 7">
    <name type="scientific">Peribacillus asahii</name>
    <dbReference type="NCBI Taxonomy" id="228899"/>
    <lineage>
        <taxon>Bacteria</taxon>
        <taxon>Bacillati</taxon>
        <taxon>Bacillota</taxon>
        <taxon>Bacilli</taxon>
        <taxon>Bacillales</taxon>
        <taxon>Bacillaceae</taxon>
        <taxon>Peribacillus</taxon>
    </lineage>
</organism>
<comment type="subcellular location">
    <subcellularLocation>
        <location evidence="1">Membrane</location>
        <topology evidence="1">Multi-pass membrane protein</topology>
    </subcellularLocation>
</comment>